<dbReference type="SUPFAM" id="SSF55298">
    <property type="entry name" value="YjgF-like"/>
    <property type="match status" value="1"/>
</dbReference>
<dbReference type="Gene3D" id="3.30.1330.40">
    <property type="entry name" value="RutC-like"/>
    <property type="match status" value="2"/>
</dbReference>
<dbReference type="InterPro" id="IPR035959">
    <property type="entry name" value="RutC-like_sf"/>
</dbReference>
<dbReference type="AlphaFoldDB" id="A0AAE4AM19"/>
<dbReference type="InterPro" id="IPR006175">
    <property type="entry name" value="YjgF/YER057c/UK114"/>
</dbReference>
<evidence type="ECO:0000313" key="2">
    <source>
        <dbReference type="Proteomes" id="UP001238163"/>
    </source>
</evidence>
<dbReference type="GO" id="GO:0005829">
    <property type="term" value="C:cytosol"/>
    <property type="evidence" value="ECO:0007669"/>
    <property type="project" value="TreeGrafter"/>
</dbReference>
<dbReference type="Proteomes" id="UP001238163">
    <property type="component" value="Unassembled WGS sequence"/>
</dbReference>
<dbReference type="GO" id="GO:0019239">
    <property type="term" value="F:deaminase activity"/>
    <property type="evidence" value="ECO:0007669"/>
    <property type="project" value="TreeGrafter"/>
</dbReference>
<reference evidence="1" key="1">
    <citation type="submission" date="2023-07" db="EMBL/GenBank/DDBJ databases">
        <title>Genomic Encyclopedia of Type Strains, Phase IV (KMG-IV): sequencing the most valuable type-strain genomes for metagenomic binning, comparative biology and taxonomic classification.</title>
        <authorList>
            <person name="Goeker M."/>
        </authorList>
    </citation>
    <scope>NUCLEOTIDE SEQUENCE</scope>
    <source>
        <strain evidence="1">DSM 24202</strain>
    </source>
</reference>
<sequence length="365" mass="39924">MTDTSIFTGKSGLTERFFAGTARPGKSFRDECEELLARCRESLGGGPAVMRLHVSDIANQTAVVEMLTAAMGVSVAVVGQAPVCGSRVAMEAYTMDLPSSPSLTDGVLSLRLRNYELLFMGSALTSERGSGPQMAAELRAVAEVLARRGGTIANNLQRTWIYCRDIDNNYAGLVESRRRYFTEQGLTADTHYIASTGIEGQSHPHDRLVRMDSFALFGHDPAQIEYMQALDNLSPTHVYGVTFERGTRIIYGDRSHYLLSGTASIDRHGKTLYECDVVAQAERVIDNVTALLENHGGTLADMRQAVVYLRDPADAGLVEAVMSRRLSAEMPRIMVKGSVCRPGWLVELDGMAVNANGDPRFKEFC</sequence>
<dbReference type="PANTHER" id="PTHR11803:SF39">
    <property type="entry name" value="2-IMINOBUTANOATE_2-IMINOPROPANOATE DEAMINASE"/>
    <property type="match status" value="1"/>
</dbReference>
<dbReference type="RefSeq" id="WP_307259175.1">
    <property type="nucleotide sequence ID" value="NZ_JAUSVL010000001.1"/>
</dbReference>
<organism evidence="1 2">
    <name type="scientific">Oligosphaera ethanolica</name>
    <dbReference type="NCBI Taxonomy" id="760260"/>
    <lineage>
        <taxon>Bacteria</taxon>
        <taxon>Pseudomonadati</taxon>
        <taxon>Lentisphaerota</taxon>
        <taxon>Oligosphaeria</taxon>
        <taxon>Oligosphaerales</taxon>
        <taxon>Oligosphaeraceae</taxon>
        <taxon>Oligosphaera</taxon>
    </lineage>
</organism>
<dbReference type="PANTHER" id="PTHR11803">
    <property type="entry name" value="2-IMINOBUTANOATE/2-IMINOPROPANOATE DEAMINASE RIDA"/>
    <property type="match status" value="1"/>
</dbReference>
<dbReference type="EMBL" id="JAUSVL010000001">
    <property type="protein sequence ID" value="MDQ0288011.1"/>
    <property type="molecule type" value="Genomic_DNA"/>
</dbReference>
<keyword evidence="2" id="KW-1185">Reference proteome</keyword>
<proteinExistence type="predicted"/>
<accession>A0AAE4AM19</accession>
<comment type="caution">
    <text evidence="1">The sequence shown here is derived from an EMBL/GenBank/DDBJ whole genome shotgun (WGS) entry which is preliminary data.</text>
</comment>
<gene>
    <name evidence="1" type="ORF">J3R75_000118</name>
</gene>
<evidence type="ECO:0000313" key="1">
    <source>
        <dbReference type="EMBL" id="MDQ0288011.1"/>
    </source>
</evidence>
<protein>
    <submittedName>
        <fullName evidence="1">Enamine deaminase RidA (YjgF/YER057c/UK114 family)</fullName>
    </submittedName>
</protein>
<name>A0AAE4AM19_9BACT</name>
<dbReference type="Pfam" id="PF01042">
    <property type="entry name" value="Ribonuc_L-PSP"/>
    <property type="match status" value="1"/>
</dbReference>